<dbReference type="Proteomes" id="UP001227268">
    <property type="component" value="Unassembled WGS sequence"/>
</dbReference>
<dbReference type="EMBL" id="JASBWT010000039">
    <property type="protein sequence ID" value="KAJ9092360.1"/>
    <property type="molecule type" value="Genomic_DNA"/>
</dbReference>
<organism evidence="1 2">
    <name type="scientific">Naganishia friedmannii</name>
    <dbReference type="NCBI Taxonomy" id="89922"/>
    <lineage>
        <taxon>Eukaryota</taxon>
        <taxon>Fungi</taxon>
        <taxon>Dikarya</taxon>
        <taxon>Basidiomycota</taxon>
        <taxon>Agaricomycotina</taxon>
        <taxon>Tremellomycetes</taxon>
        <taxon>Filobasidiales</taxon>
        <taxon>Filobasidiaceae</taxon>
        <taxon>Naganishia</taxon>
    </lineage>
</organism>
<protein>
    <submittedName>
        <fullName evidence="1">Uncharacterized protein</fullName>
    </submittedName>
</protein>
<accession>A0ACC2UZP9</accession>
<sequence length="530" mass="57393">MHTSTGEAYTQEPVERLAPPVSIDHAEEGMPVSMHDGQQQPASSLQPQPQQQQNTTSNLSDNLDKLSIQDPPQAEPASPPVVSNTGDAEHTEDPFGEWTLKEITWPDPRIGGYRRTVKVLTQNANGPCSLLALANVLILRGSIHISSKLDKISYSALAALIADFLVTRPQDANARGLTLEAALDILPTTVSGLNVNVGFDDIKSFQATEEGSSDELALFAMAGVELVHGWIADKSSGEEWEALERASGGGVGGRKQVPTYDGVQEAIIKGLDGQGQNSSDAVVLQQFLQSSATQLTFPGLFALNALESGSVFFRNSHLSVLYRRHNPPTADAAAPAPAHTSSPAERDDTSPTLFQLVTDQSFASEPEITWESIVDIDGAGTNYYNSEFYPAGGAGGDYSGMSAGEVVRRDERARREQEREEARLRGEERGAVYEGEFRSSLEDHTDLQLARALQEEEDRAIAEQYRDQEERQHRRQRTQLDPAMRARAAPQPEGEEGGEAGDLPSSSSSAGGRDGKVKKDKKGKKDCIVM</sequence>
<comment type="caution">
    <text evidence="1">The sequence shown here is derived from an EMBL/GenBank/DDBJ whole genome shotgun (WGS) entry which is preliminary data.</text>
</comment>
<proteinExistence type="predicted"/>
<gene>
    <name evidence="1" type="ORF">QFC21_006860</name>
</gene>
<name>A0ACC2UZP9_9TREE</name>
<evidence type="ECO:0000313" key="1">
    <source>
        <dbReference type="EMBL" id="KAJ9092360.1"/>
    </source>
</evidence>
<reference evidence="1" key="1">
    <citation type="submission" date="2023-04" db="EMBL/GenBank/DDBJ databases">
        <title>Draft Genome sequencing of Naganishia species isolated from polar environments using Oxford Nanopore Technology.</title>
        <authorList>
            <person name="Leo P."/>
            <person name="Venkateswaran K."/>
        </authorList>
    </citation>
    <scope>NUCLEOTIDE SEQUENCE</scope>
    <source>
        <strain evidence="1">MNA-CCFEE 5423</strain>
    </source>
</reference>
<evidence type="ECO:0000313" key="2">
    <source>
        <dbReference type="Proteomes" id="UP001227268"/>
    </source>
</evidence>
<keyword evidence="2" id="KW-1185">Reference proteome</keyword>